<dbReference type="PANTHER" id="PTHR24148:SF64">
    <property type="entry name" value="HETEROKARYON INCOMPATIBILITY DOMAIN-CONTAINING PROTEIN"/>
    <property type="match status" value="1"/>
</dbReference>
<reference evidence="7 8" key="1">
    <citation type="submission" date="2023-06" db="EMBL/GenBank/DDBJ databases">
        <title>Black Yeasts Isolated from many extreme environments.</title>
        <authorList>
            <person name="Coleine C."/>
            <person name="Stajich J.E."/>
            <person name="Selbmann L."/>
        </authorList>
    </citation>
    <scope>NUCLEOTIDE SEQUENCE [LARGE SCALE GENOMIC DNA]</scope>
    <source>
        <strain evidence="7 8">CCFEE 5887</strain>
    </source>
</reference>
<dbReference type="PROSITE" id="PS50089">
    <property type="entry name" value="ZF_RING_2"/>
    <property type="match status" value="1"/>
</dbReference>
<dbReference type="AlphaFoldDB" id="A0AAV9PYT9"/>
<protein>
    <recommendedName>
        <fullName evidence="9">Heterokaryon incompatibility domain-containing protein</fullName>
    </recommendedName>
</protein>
<evidence type="ECO:0000313" key="8">
    <source>
        <dbReference type="Proteomes" id="UP001345827"/>
    </source>
</evidence>
<evidence type="ECO:0000256" key="1">
    <source>
        <dbReference type="ARBA" id="ARBA00022723"/>
    </source>
</evidence>
<keyword evidence="1" id="KW-0479">Metal-binding</keyword>
<dbReference type="InterPro" id="IPR016135">
    <property type="entry name" value="UBQ-conjugating_enzyme/RWD"/>
</dbReference>
<dbReference type="InterPro" id="IPR001841">
    <property type="entry name" value="Znf_RING"/>
</dbReference>
<evidence type="ECO:0000313" key="7">
    <source>
        <dbReference type="EMBL" id="KAK5532289.1"/>
    </source>
</evidence>
<dbReference type="InterPro" id="IPR010730">
    <property type="entry name" value="HET"/>
</dbReference>
<evidence type="ECO:0000259" key="5">
    <source>
        <dbReference type="PROSITE" id="PS50089"/>
    </source>
</evidence>
<dbReference type="PROSITE" id="PS00518">
    <property type="entry name" value="ZF_RING_1"/>
    <property type="match status" value="1"/>
</dbReference>
<sequence>MLIRSSDLSDEIDALNAIYGENTVTVTFHNHHHTTIVLKLPDLTYGFLLQIPGTYPNSIPRVMGVDDLVQSREFGVQESATYLHACISGVYQHGSVCLYDAIDELAPMLDRQKQQRQYKNREDATEVLTQQSMALRDLAVRARRRSLQFQDGIDDNFPGVSDCAACMEPFFKILMTHLQCQHSFCPNCLYEGILSALRGQTEFKCCGKSIPLREFRKISNLDDDFVNNYSKWLQELHCPNPLYLGNITLVSENGKASAAYEALSYASGDPKDTKEIQLNGWSFTVFGNLFLALSQLRFPETERLLWVDQLCINQIDIPERNSSVLLMCDIYRQATSTVVWLGPAKDGTIQAVQFVNEFLELHREDLRQHLLRYVHETWSRERATLKEQTQFSDEGVDFLLSKWFWQGLPRSYGLENSEFRDYPVAKAIHWMKNFRGDASKKTIILSIDEMLSRDWWKRCWTLQEAVVSETLVLQCGSSCLRWDDLTLFSDVFTVISTWQVTEKGEGAMADISPFLNSTLSGRSLMRSLVVKRRLLDLLHETRDLRASDRRDQVYSVLGILGKQKRRAYGIKPNYSDTNRVADVMATVAKAAVQTDHKWPFAYLSGQEAGTDFPTWVPDFHETEYSYNGLVANLHRFQAGKNLWLNPSFFDNGRRMKVSAIKLGIVEVIHKPSTSKQKSENVLQEWYRLVMKRARDHEEPCSLRLLKEFLEVVYNLDPAHQGPEGELRLPKQHDWQSPTNLDQEALDRIFTQVRSFESQGGEPKTIKWRSDFFILQDGSMGLIPLQFESERLPGEVGDIVYVLPSLNTPLMVRAATKAKGCFTVVRLCLVQGVMDGEVIDMVEQGEKMLEEIDLI</sequence>
<dbReference type="PANTHER" id="PTHR24148">
    <property type="entry name" value="ANKYRIN REPEAT DOMAIN-CONTAINING PROTEIN 39 HOMOLOG-RELATED"/>
    <property type="match status" value="1"/>
</dbReference>
<dbReference type="EMBL" id="JAXLQG010000015">
    <property type="protein sequence ID" value="KAK5532289.1"/>
    <property type="molecule type" value="Genomic_DNA"/>
</dbReference>
<dbReference type="PROSITE" id="PS50908">
    <property type="entry name" value="RWD"/>
    <property type="match status" value="1"/>
</dbReference>
<name>A0AAV9PYT9_9PEZI</name>
<dbReference type="SUPFAM" id="SSF54495">
    <property type="entry name" value="UBC-like"/>
    <property type="match status" value="1"/>
</dbReference>
<dbReference type="GO" id="GO:0008270">
    <property type="term" value="F:zinc ion binding"/>
    <property type="evidence" value="ECO:0007669"/>
    <property type="project" value="UniProtKB-KW"/>
</dbReference>
<evidence type="ECO:0008006" key="9">
    <source>
        <dbReference type="Google" id="ProtNLM"/>
    </source>
</evidence>
<dbReference type="Gene3D" id="3.30.40.10">
    <property type="entry name" value="Zinc/RING finger domain, C3HC4 (zinc finger)"/>
    <property type="match status" value="1"/>
</dbReference>
<evidence type="ECO:0000256" key="2">
    <source>
        <dbReference type="ARBA" id="ARBA00022771"/>
    </source>
</evidence>
<evidence type="ECO:0000259" key="6">
    <source>
        <dbReference type="PROSITE" id="PS50908"/>
    </source>
</evidence>
<comment type="caution">
    <text evidence="7">The sequence shown here is derived from an EMBL/GenBank/DDBJ whole genome shotgun (WGS) entry which is preliminary data.</text>
</comment>
<dbReference type="Proteomes" id="UP001345827">
    <property type="component" value="Unassembled WGS sequence"/>
</dbReference>
<organism evidence="7 8">
    <name type="scientific">Vermiconidia calcicola</name>
    <dbReference type="NCBI Taxonomy" id="1690605"/>
    <lineage>
        <taxon>Eukaryota</taxon>
        <taxon>Fungi</taxon>
        <taxon>Dikarya</taxon>
        <taxon>Ascomycota</taxon>
        <taxon>Pezizomycotina</taxon>
        <taxon>Dothideomycetes</taxon>
        <taxon>Dothideomycetidae</taxon>
        <taxon>Mycosphaerellales</taxon>
        <taxon>Extremaceae</taxon>
        <taxon>Vermiconidia</taxon>
    </lineage>
</organism>
<feature type="domain" description="RING-type" evidence="5">
    <location>
        <begin position="163"/>
        <end position="205"/>
    </location>
</feature>
<accession>A0AAV9PYT9</accession>
<feature type="domain" description="RWD" evidence="6">
    <location>
        <begin position="10"/>
        <end position="112"/>
    </location>
</feature>
<keyword evidence="3" id="KW-0862">Zinc</keyword>
<keyword evidence="2 4" id="KW-0863">Zinc-finger</keyword>
<evidence type="ECO:0000256" key="4">
    <source>
        <dbReference type="PROSITE-ProRule" id="PRU00175"/>
    </source>
</evidence>
<dbReference type="SUPFAM" id="SSF57850">
    <property type="entry name" value="RING/U-box"/>
    <property type="match status" value="1"/>
</dbReference>
<dbReference type="InterPro" id="IPR052895">
    <property type="entry name" value="HetReg/Transcr_Mod"/>
</dbReference>
<dbReference type="InterPro" id="IPR013083">
    <property type="entry name" value="Znf_RING/FYVE/PHD"/>
</dbReference>
<dbReference type="Pfam" id="PF06985">
    <property type="entry name" value="HET"/>
    <property type="match status" value="1"/>
</dbReference>
<keyword evidence="8" id="KW-1185">Reference proteome</keyword>
<dbReference type="InterPro" id="IPR006575">
    <property type="entry name" value="RWD_dom"/>
</dbReference>
<evidence type="ECO:0000256" key="3">
    <source>
        <dbReference type="ARBA" id="ARBA00022833"/>
    </source>
</evidence>
<proteinExistence type="predicted"/>
<gene>
    <name evidence="7" type="ORF">LTR25_007822</name>
</gene>
<dbReference type="InterPro" id="IPR017907">
    <property type="entry name" value="Znf_RING_CS"/>
</dbReference>